<dbReference type="CDD" id="cd07302">
    <property type="entry name" value="CHD"/>
    <property type="match status" value="1"/>
</dbReference>
<dbReference type="Pfam" id="PF00211">
    <property type="entry name" value="Guanylate_cyc"/>
    <property type="match status" value="1"/>
</dbReference>
<evidence type="ECO:0000256" key="2">
    <source>
        <dbReference type="ARBA" id="ARBA00022723"/>
    </source>
</evidence>
<dbReference type="Gene3D" id="3.30.70.1230">
    <property type="entry name" value="Nucleotide cyclase"/>
    <property type="match status" value="1"/>
</dbReference>
<evidence type="ECO:0000256" key="4">
    <source>
        <dbReference type="SAM" id="MobiDB-lite"/>
    </source>
</evidence>
<dbReference type="Gene3D" id="3.60.40.10">
    <property type="entry name" value="PPM-type phosphatase domain"/>
    <property type="match status" value="1"/>
</dbReference>
<dbReference type="SMART" id="SM00364">
    <property type="entry name" value="LRR_BAC"/>
    <property type="match status" value="10"/>
</dbReference>
<dbReference type="SMART" id="SM00369">
    <property type="entry name" value="LRR_TYP"/>
    <property type="match status" value="9"/>
</dbReference>
<keyword evidence="8" id="KW-1185">Reference proteome</keyword>
<feature type="region of interest" description="Disordered" evidence="4">
    <location>
        <begin position="73"/>
        <end position="175"/>
    </location>
</feature>
<keyword evidence="3" id="KW-0677">Repeat</keyword>
<evidence type="ECO:0000313" key="8">
    <source>
        <dbReference type="Proteomes" id="UP000283269"/>
    </source>
</evidence>
<organism evidence="7 8">
    <name type="scientific">Psilocybe cyanescens</name>
    <dbReference type="NCBI Taxonomy" id="93625"/>
    <lineage>
        <taxon>Eukaryota</taxon>
        <taxon>Fungi</taxon>
        <taxon>Dikarya</taxon>
        <taxon>Basidiomycota</taxon>
        <taxon>Agaricomycotina</taxon>
        <taxon>Agaricomycetes</taxon>
        <taxon>Agaricomycetidae</taxon>
        <taxon>Agaricales</taxon>
        <taxon>Agaricineae</taxon>
        <taxon>Strophariaceae</taxon>
        <taxon>Psilocybe</taxon>
    </lineage>
</organism>
<dbReference type="InParanoid" id="A0A409XQ78"/>
<evidence type="ECO:0000313" key="7">
    <source>
        <dbReference type="EMBL" id="PPQ92962.1"/>
    </source>
</evidence>
<dbReference type="PROSITE" id="PS50125">
    <property type="entry name" value="GUANYLATE_CYCLASE_2"/>
    <property type="match status" value="1"/>
</dbReference>
<accession>A0A409XQ78</accession>
<gene>
    <name evidence="7" type="ORF">CVT25_000163</name>
</gene>
<dbReference type="InterPro" id="IPR001054">
    <property type="entry name" value="A/G_cyclase"/>
</dbReference>
<dbReference type="SMART" id="SM00044">
    <property type="entry name" value="CYCc"/>
    <property type="match status" value="1"/>
</dbReference>
<feature type="compositionally biased region" description="Basic and acidic residues" evidence="4">
    <location>
        <begin position="345"/>
        <end position="354"/>
    </location>
</feature>
<dbReference type="FunCoup" id="A0A409XQ78">
    <property type="interactions" value="93"/>
</dbReference>
<dbReference type="OrthoDB" id="2021138at2759"/>
<dbReference type="PANTHER" id="PTHR48051">
    <property type="match status" value="1"/>
</dbReference>
<dbReference type="InterPro" id="IPR001932">
    <property type="entry name" value="PPM-type_phosphatase-like_dom"/>
</dbReference>
<feature type="compositionally biased region" description="Basic and acidic residues" evidence="4">
    <location>
        <begin position="144"/>
        <end position="155"/>
    </location>
</feature>
<evidence type="ECO:0008006" key="9">
    <source>
        <dbReference type="Google" id="ProtNLM"/>
    </source>
</evidence>
<dbReference type="GO" id="GO:0046872">
    <property type="term" value="F:metal ion binding"/>
    <property type="evidence" value="ECO:0007669"/>
    <property type="project" value="UniProtKB-KW"/>
</dbReference>
<dbReference type="SUPFAM" id="SSF52075">
    <property type="entry name" value="Outer arm dynein light chain 1"/>
    <property type="match status" value="1"/>
</dbReference>
<dbReference type="Pfam" id="PF13855">
    <property type="entry name" value="LRR_8"/>
    <property type="match status" value="1"/>
</dbReference>
<keyword evidence="1" id="KW-0433">Leucine-rich repeat</keyword>
<dbReference type="GO" id="GO:0035556">
    <property type="term" value="P:intracellular signal transduction"/>
    <property type="evidence" value="ECO:0007669"/>
    <property type="project" value="InterPro"/>
</dbReference>
<dbReference type="Pfam" id="PF23598">
    <property type="entry name" value="LRR_14"/>
    <property type="match status" value="1"/>
</dbReference>
<dbReference type="PROSITE" id="PS51450">
    <property type="entry name" value="LRR"/>
    <property type="match status" value="6"/>
</dbReference>
<feature type="compositionally biased region" description="Low complexity" evidence="4">
    <location>
        <begin position="244"/>
        <end position="258"/>
    </location>
</feature>
<evidence type="ECO:0000259" key="6">
    <source>
        <dbReference type="PROSITE" id="PS51746"/>
    </source>
</evidence>
<dbReference type="Pfam" id="PF00481">
    <property type="entry name" value="PP2C"/>
    <property type="match status" value="1"/>
</dbReference>
<proteinExistence type="predicted"/>
<dbReference type="InterPro" id="IPR029787">
    <property type="entry name" value="Nucleotide_cyclase"/>
</dbReference>
<feature type="compositionally biased region" description="Basic and acidic residues" evidence="4">
    <location>
        <begin position="93"/>
        <end position="104"/>
    </location>
</feature>
<name>A0A409XQ78_PSICY</name>
<dbReference type="CDD" id="cd00143">
    <property type="entry name" value="PP2Cc"/>
    <property type="match status" value="1"/>
</dbReference>
<dbReference type="InterPro" id="IPR032675">
    <property type="entry name" value="LRR_dom_sf"/>
</dbReference>
<dbReference type="Proteomes" id="UP000283269">
    <property type="component" value="Unassembled WGS sequence"/>
</dbReference>
<dbReference type="InterPro" id="IPR001611">
    <property type="entry name" value="Leu-rich_rpt"/>
</dbReference>
<dbReference type="EMBL" id="NHYD01000886">
    <property type="protein sequence ID" value="PPQ92962.1"/>
    <property type="molecule type" value="Genomic_DNA"/>
</dbReference>
<dbReference type="SMART" id="SM00332">
    <property type="entry name" value="PP2Cc"/>
    <property type="match status" value="1"/>
</dbReference>
<dbReference type="InterPro" id="IPR036457">
    <property type="entry name" value="PPM-type-like_dom_sf"/>
</dbReference>
<dbReference type="SUPFAM" id="SSF81606">
    <property type="entry name" value="PP2C-like"/>
    <property type="match status" value="1"/>
</dbReference>
<dbReference type="InterPro" id="IPR055414">
    <property type="entry name" value="LRR_R13L4/SHOC2-like"/>
</dbReference>
<protein>
    <recommendedName>
        <fullName evidence="9">Adenylate cyclase</fullName>
    </recommendedName>
</protein>
<feature type="domain" description="PPM-type phosphatase" evidence="6">
    <location>
        <begin position="1138"/>
        <end position="1427"/>
    </location>
</feature>
<comment type="caution">
    <text evidence="7">The sequence shown here is derived from an EMBL/GenBank/DDBJ whole genome shotgun (WGS) entry which is preliminary data.</text>
</comment>
<dbReference type="STRING" id="93625.A0A409XQ78"/>
<dbReference type="GO" id="GO:0005737">
    <property type="term" value="C:cytoplasm"/>
    <property type="evidence" value="ECO:0007669"/>
    <property type="project" value="TreeGrafter"/>
</dbReference>
<dbReference type="InterPro" id="IPR050216">
    <property type="entry name" value="LRR_domain-containing"/>
</dbReference>
<keyword evidence="2" id="KW-0479">Metal-binding</keyword>
<feature type="region of interest" description="Disordered" evidence="4">
    <location>
        <begin position="243"/>
        <end position="265"/>
    </location>
</feature>
<dbReference type="Pfam" id="PF00560">
    <property type="entry name" value="LRR_1"/>
    <property type="match status" value="1"/>
</dbReference>
<dbReference type="SUPFAM" id="SSF52058">
    <property type="entry name" value="L domain-like"/>
    <property type="match status" value="2"/>
</dbReference>
<dbReference type="GO" id="GO:0009190">
    <property type="term" value="P:cyclic nucleotide biosynthetic process"/>
    <property type="evidence" value="ECO:0007669"/>
    <property type="project" value="InterPro"/>
</dbReference>
<feature type="region of interest" description="Disordered" evidence="4">
    <location>
        <begin position="189"/>
        <end position="222"/>
    </location>
</feature>
<dbReference type="InterPro" id="IPR003591">
    <property type="entry name" value="Leu-rich_rpt_typical-subtyp"/>
</dbReference>
<dbReference type="Pfam" id="PF23010">
    <property type="entry name" value="RA_3"/>
    <property type="match status" value="1"/>
</dbReference>
<dbReference type="InterPro" id="IPR055071">
    <property type="entry name" value="RA_PHLPP-like"/>
</dbReference>
<evidence type="ECO:0000256" key="3">
    <source>
        <dbReference type="ARBA" id="ARBA00022737"/>
    </source>
</evidence>
<sequence>MDRRPSTIRLSDDAVDQNGAAIFADDGYRMPLNEDSTIAPWLTEPPTPPPKNSRSFGFSQKSSLVSFVSMRQNSTTSLLRTTRPSESTLYIPESKRRSQDDSESSKGMVYSGSSTHSGDLRKAKSSLNLNPFAKLKSRSSKTHLRSDSDGTEHPSLKPPVPPLPEQRHGNNLFNGLPITIPVASASTMTIQASTSKKSKGKKRDKAPPTPPPKGDGQEFTGDLDLNSMEGILDPKIISAGHANSVFSHPSSPSSGSQSHSDHSSHYPYFEFSDPFSTTPLQDKRKAMIAPGDYRKVSPKTIMPPDSCPSIASASSLTLVPGSPTGSHKESWVPPESWAVGTAEGQNHDSDHDSDVSLNGLSPALSGKIPRDKLKSAKKRNMASASFSSVASTTSRGSKSTLRGSHYHPLAFRVRISKPGNTASHIISTDLVTTVAELTTRLSKMGPVEKNPVQHNLYLSQQGRERMLGPNERPGAIVKLRMEQAGYDFEDGHHLLGVDSLNILLKFVYKSQLLAGEEQIHLDNYDFVDLGGRGLRTIPVVLHQNADSIVSLRLDGNPMLEIPLDFIQSCTVLRDLRLTQMSMKKVPASLRHSTSLHRLNLSSNCIRDLEEAYLDHIEGLVSLLLQNNRLERLPWHFPRLRALATLNISNNKFCEFPLVVTQLDSLRDLDISFNSITELPDEIGKLKLLERLIMVGNRVTKFPSEAINLVNLRTLDCRRNQISDLTMICMLPNLTELSADHNVVHALELSLGPRLTILNASHNDITQLSLVPGPMGRPYGLTLLDLSYAKLSSLDDLALSQLTSLRTLKLDHNSIRSIPDSLGELSWLEALSCTDNKLDALPSTIGKLQKLEVLDAHNNSLTELPQTLWSCASLVKINVTSNFINGWHDPPVPIHEVPIIDGSLAAPGAVGRKSSTASINSARSIPSLVYSLSELYLGENCLTDSVVQPLMIFSHLRVLNLSFNEIQDLPPSFFRNMTQLEELYLSGNKLTSLPVEDFPRLAKLTTLYLNGNRLHTLPQELGKVKNLRVLDVGSNLLKYNINNWEFDWNWNFNTNLKYLNLSGNKRLQIKADPTTRTSRHASSHSTPMLSGFTSLSQLKVLGLMDVTITTTGKDTTVDIPDENTDRRIRTSLSTICGMGYGIADSLGKNDHLNMIDLVHEFTHSKHEAIFAMFGRTHLAKPLKPGSTPNKLSKFLHDNFVNVFKTQMGHVNAKMEKEGVPLSQRKEGIPKALHWTFLKLNQDLRDFLVVNPRKNSQASVQAVFDKQYTRMGASGIALYFLEHTIYAANVGDALAVVSRQGVCHEISRKHDPYDRDETARIRAAEGYLSPPGLVNDEVEVSRSFGYYHLFPPLNARPDTFTYNLTEMDEFVIIANRGLWDFVPYQTAVDIARTVARNDRPDPMLAAQKLRDFAISYGADGSTMIMVIWVADLFNSTSRSRQPTLDPIVDPHMYHSRKKNDIRDHRINRLNEEVPAPIGHITIVFTDIRNSTHLWEANPGMPTAMRLHNNLLRRQLRFCGGYEVKTEGDSFMCSFPTTLAAVWWCLTVQMHLLHESWPLEILECDDGKPIYDAEGRLIARGLSVRMGIHSGTPLCERDIITQRMDYFGPMVNRSARINSSALGGQITCSMDIVREVNAKVLEVDEETEYSKLQSPEAIEAIRRMGVVIIPVGEVKLKGIELPEIISILYPSGLEGRHELKETPADPTTSGSRVPFSVPQIRELGLLCLRFEALSTGRVFKPLPDRKGSIQSNPDLDDSSAASMTLYGDPNLLLPSINENSSDSDLMLVLDALTLRISNAANTMYQQYNLSPRDEHPVQAKNSLLSALEQDGVLSPDVLAYIASVAQRL</sequence>
<evidence type="ECO:0000256" key="1">
    <source>
        <dbReference type="ARBA" id="ARBA00022614"/>
    </source>
</evidence>
<dbReference type="PANTHER" id="PTHR48051:SF1">
    <property type="entry name" value="RAS SUPPRESSOR PROTEIN 1"/>
    <property type="match status" value="1"/>
</dbReference>
<feature type="region of interest" description="Disordered" evidence="4">
    <location>
        <begin position="26"/>
        <end position="58"/>
    </location>
</feature>
<dbReference type="PROSITE" id="PS51746">
    <property type="entry name" value="PPM_2"/>
    <property type="match status" value="1"/>
</dbReference>
<feature type="region of interest" description="Disordered" evidence="4">
    <location>
        <begin position="339"/>
        <end position="401"/>
    </location>
</feature>
<evidence type="ECO:0000259" key="5">
    <source>
        <dbReference type="PROSITE" id="PS50125"/>
    </source>
</evidence>
<feature type="compositionally biased region" description="Low complexity" evidence="4">
    <location>
        <begin position="382"/>
        <end position="399"/>
    </location>
</feature>
<dbReference type="Gene3D" id="3.80.10.10">
    <property type="entry name" value="Ribonuclease Inhibitor"/>
    <property type="match status" value="3"/>
</dbReference>
<feature type="compositionally biased region" description="Low complexity" evidence="4">
    <location>
        <begin position="74"/>
        <end position="89"/>
    </location>
</feature>
<reference evidence="7 8" key="1">
    <citation type="journal article" date="2018" name="Evol. Lett.">
        <title>Horizontal gene cluster transfer increased hallucinogenic mushroom diversity.</title>
        <authorList>
            <person name="Reynolds H.T."/>
            <person name="Vijayakumar V."/>
            <person name="Gluck-Thaler E."/>
            <person name="Korotkin H.B."/>
            <person name="Matheny P.B."/>
            <person name="Slot J.C."/>
        </authorList>
    </citation>
    <scope>NUCLEOTIDE SEQUENCE [LARGE SCALE GENOMIC DNA]</scope>
    <source>
        <strain evidence="7 8">2631</strain>
    </source>
</reference>
<feature type="domain" description="Guanylate cyclase" evidence="5">
    <location>
        <begin position="1479"/>
        <end position="1615"/>
    </location>
</feature>
<dbReference type="SUPFAM" id="SSF55073">
    <property type="entry name" value="Nucleotide cyclase"/>
    <property type="match status" value="1"/>
</dbReference>